<feature type="signal peptide" evidence="3">
    <location>
        <begin position="1"/>
        <end position="22"/>
    </location>
</feature>
<dbReference type="AlphaFoldDB" id="A0A0N5BP29"/>
<feature type="chain" id="PRO_5005894889" evidence="3">
    <location>
        <begin position="23"/>
        <end position="980"/>
    </location>
</feature>
<reference evidence="5" key="1">
    <citation type="submission" date="2017-02" db="UniProtKB">
        <authorList>
            <consortium name="WormBaseParasite"/>
        </authorList>
    </citation>
    <scope>IDENTIFICATION</scope>
</reference>
<dbReference type="WBParaSite" id="SPAL_0000765700.1">
    <property type="protein sequence ID" value="SPAL_0000765700.1"/>
    <property type="gene ID" value="SPAL_0000765700"/>
</dbReference>
<evidence type="ECO:0000313" key="4">
    <source>
        <dbReference type="Proteomes" id="UP000046392"/>
    </source>
</evidence>
<keyword evidence="4" id="KW-1185">Reference proteome</keyword>
<dbReference type="Proteomes" id="UP000046392">
    <property type="component" value="Unplaced"/>
</dbReference>
<protein>
    <submittedName>
        <fullName evidence="5">Uncharacterized protein</fullName>
    </submittedName>
</protein>
<keyword evidence="3" id="KW-0732">Signal</keyword>
<sequence length="980" mass="114398">MLKILKLAQIILLLSIIDGVKNNIIGCKLYSQCEARARYEEQLCVGHEWRKPNFLSPSFPITITNKSRCYTTLKPEFDMIEKLETEMFDEYYRCLINGDEDSPNEECDRENFIDIKFDGAVDSPISCFNGKLRIERECGFLKVCCPRIQKCSEERRKSNVIFKILELHKQLKSQLLICKNGSKNKRRHPNNDKINEGRLNIRIGNFFNNFDRIELLSNLKEAPKEGIIYNSNLRDEKKNFVDNRKVEENLSSVISENNHKSNGGSIDNNKESSLSEIGIRNINRNNNREEESDDIKNKVKKILCKKGKNNGNSENDIKDVNSIILNEWFNNKINSENNKKTIVESSNIIEKSSRIKSLNEDEKLKERNTLNINNEGIKVTSNTISQNRKKNLLKESEKLAIEKSKKKNILNEENTLYKESSKKNKSTEKEEKGEVSDPFILLPDKFQKIYFPKVYSSTQYPPYLEIVTKDTQLTFQNVTTTKTPTKDDNGEGKYYKKEMESTMNKWATEGNNSSESINHKIVNHQLSNNYYSSQNLSKEKYEDKHEKSEFSKFITIDSHKEKNNNKNFVNKSSRINDEVNKIDILKKEYQDHLQKILELKKKEEEEMREKEEKMSFFKLNSAKKSSYEERNEELIEMTEVNSEENIMKKNNSISIREDSKGELNQISNIVKNCKLRYAGAVKILDDNTKPIGLKNSFINWKKTLDERLIKVRDDKTISIETFNEFYNAIQRDADEIAKIINSNGNEEDHDDKIFGDIICQPIENKEEEEDITHIINDNNYRKSIEMFKKTHSMAYNLRIPNETQFLTSCDYYVKCRSHINLLLDKCASLITERPAIPSTESILLSGLNMCGEINVPFLSELYSLYTKRNMNLRTCLKKHDDIGGSTEVCTNKINNLILTTKEIIKYQEEQFELGKCFSDVNNLQNKCYQMSKCCPEYEECKKTINDIKVERKMIYLTSKITENNQNCLEKYERKFFSFSK</sequence>
<evidence type="ECO:0000256" key="2">
    <source>
        <dbReference type="SAM" id="MobiDB-lite"/>
    </source>
</evidence>
<feature type="coiled-coil region" evidence="1">
    <location>
        <begin position="575"/>
        <end position="620"/>
    </location>
</feature>
<accession>A0A0N5BP29</accession>
<evidence type="ECO:0000256" key="1">
    <source>
        <dbReference type="SAM" id="Coils"/>
    </source>
</evidence>
<name>A0A0N5BP29_STREA</name>
<evidence type="ECO:0000313" key="5">
    <source>
        <dbReference type="WBParaSite" id="SPAL_0000765700.1"/>
    </source>
</evidence>
<feature type="coiled-coil region" evidence="1">
    <location>
        <begin position="393"/>
        <end position="430"/>
    </location>
</feature>
<keyword evidence="1" id="KW-0175">Coiled coil</keyword>
<feature type="region of interest" description="Disordered" evidence="2">
    <location>
        <begin position="252"/>
        <end position="272"/>
    </location>
</feature>
<dbReference type="STRING" id="174720.A0A0N5BP29"/>
<evidence type="ECO:0000256" key="3">
    <source>
        <dbReference type="SAM" id="SignalP"/>
    </source>
</evidence>
<proteinExistence type="predicted"/>
<organism evidence="4 5">
    <name type="scientific">Strongyloides papillosus</name>
    <name type="common">Intestinal threadworm</name>
    <dbReference type="NCBI Taxonomy" id="174720"/>
    <lineage>
        <taxon>Eukaryota</taxon>
        <taxon>Metazoa</taxon>
        <taxon>Ecdysozoa</taxon>
        <taxon>Nematoda</taxon>
        <taxon>Chromadorea</taxon>
        <taxon>Rhabditida</taxon>
        <taxon>Tylenchina</taxon>
        <taxon>Panagrolaimomorpha</taxon>
        <taxon>Strongyloidoidea</taxon>
        <taxon>Strongyloididae</taxon>
        <taxon>Strongyloides</taxon>
    </lineage>
</organism>